<sequence>MRNRDIGRHNALDKETGYGLKHNVDFFQDNCSLSGRLSSEMIRKCLIANIPIIASRGVINPLAVRLGEQSGLTILGFVRSQKMNIYTGIERTRIKDSA</sequence>
<accession>A0A0E3KNV1</accession>
<dbReference type="SUPFAM" id="SSF53927">
    <property type="entry name" value="Cytidine deaminase-like"/>
    <property type="match status" value="1"/>
</dbReference>
<evidence type="ECO:0000313" key="4">
    <source>
        <dbReference type="Proteomes" id="UP000066529"/>
    </source>
</evidence>
<dbReference type="KEGG" id="mthr:MSTHT_0329"/>
<keyword evidence="1" id="KW-0963">Cytoplasm</keyword>
<gene>
    <name evidence="3" type="ORF">MSTHT_0329</name>
</gene>
<dbReference type="PATRIC" id="fig|523844.20.peg.432"/>
<dbReference type="InterPro" id="IPR003786">
    <property type="entry name" value="FdhD"/>
</dbReference>
<keyword evidence="2" id="KW-0501">Molybdenum cofactor biosynthesis</keyword>
<proteinExistence type="predicted"/>
<dbReference type="HOGENOM" id="CLU_157188_1_0_2"/>
<keyword evidence="3" id="KW-0560">Oxidoreductase</keyword>
<dbReference type="Pfam" id="PF02634">
    <property type="entry name" value="FdhD-NarQ"/>
    <property type="match status" value="1"/>
</dbReference>
<evidence type="ECO:0000313" key="3">
    <source>
        <dbReference type="EMBL" id="AKB12087.1"/>
    </source>
</evidence>
<evidence type="ECO:0000256" key="1">
    <source>
        <dbReference type="ARBA" id="ARBA00022490"/>
    </source>
</evidence>
<dbReference type="AlphaFoldDB" id="A0A0E3KNV1"/>
<dbReference type="Gene3D" id="3.40.140.10">
    <property type="entry name" value="Cytidine Deaminase, domain 2"/>
    <property type="match status" value="1"/>
</dbReference>
<dbReference type="EC" id="1.2.1.2" evidence="3"/>
<dbReference type="RefSeq" id="WP_052721796.1">
    <property type="nucleotide sequence ID" value="NZ_CP009501.1"/>
</dbReference>
<dbReference type="GeneID" id="41601662"/>
<dbReference type="PANTHER" id="PTHR30592:SF1">
    <property type="entry name" value="SULFUR CARRIER PROTEIN FDHD"/>
    <property type="match status" value="1"/>
</dbReference>
<evidence type="ECO:0000256" key="2">
    <source>
        <dbReference type="ARBA" id="ARBA00023150"/>
    </source>
</evidence>
<organism evidence="3 4">
    <name type="scientific">Methanosarcina thermophila (strain ATCC 43570 / DSM 1825 / OCM 12 / VKM B-1830 / TM-1)</name>
    <dbReference type="NCBI Taxonomy" id="523844"/>
    <lineage>
        <taxon>Archaea</taxon>
        <taxon>Methanobacteriati</taxon>
        <taxon>Methanobacteriota</taxon>
        <taxon>Stenosarchaea group</taxon>
        <taxon>Methanomicrobia</taxon>
        <taxon>Methanosarcinales</taxon>
        <taxon>Methanosarcinaceae</taxon>
        <taxon>Methanosarcina</taxon>
    </lineage>
</organism>
<dbReference type="PANTHER" id="PTHR30592">
    <property type="entry name" value="FORMATE DEHYDROGENASE"/>
    <property type="match status" value="1"/>
</dbReference>
<dbReference type="GO" id="GO:0006777">
    <property type="term" value="P:Mo-molybdopterin cofactor biosynthetic process"/>
    <property type="evidence" value="ECO:0007669"/>
    <property type="project" value="UniProtKB-KW"/>
</dbReference>
<dbReference type="EMBL" id="CP009501">
    <property type="protein sequence ID" value="AKB12087.1"/>
    <property type="molecule type" value="Genomic_DNA"/>
</dbReference>
<dbReference type="Proteomes" id="UP000066529">
    <property type="component" value="Chromosome"/>
</dbReference>
<dbReference type="STRING" id="523844.MSTHT_0329"/>
<dbReference type="InterPro" id="IPR016193">
    <property type="entry name" value="Cytidine_deaminase-like"/>
</dbReference>
<dbReference type="GO" id="GO:0016783">
    <property type="term" value="F:sulfurtransferase activity"/>
    <property type="evidence" value="ECO:0007669"/>
    <property type="project" value="InterPro"/>
</dbReference>
<name>A0A0E3KNV1_METTT</name>
<reference evidence="3 4" key="1">
    <citation type="submission" date="2014-07" db="EMBL/GenBank/DDBJ databases">
        <title>Methanogenic archaea and the global carbon cycle.</title>
        <authorList>
            <person name="Henriksen J.R."/>
            <person name="Luke J."/>
            <person name="Reinhart S."/>
            <person name="Benedict M.N."/>
            <person name="Youngblut N.D."/>
            <person name="Metcalf M.E."/>
            <person name="Whitaker R.J."/>
            <person name="Metcalf W.W."/>
        </authorList>
    </citation>
    <scope>NUCLEOTIDE SEQUENCE [LARGE SCALE GENOMIC DNA]</scope>
    <source>
        <strain evidence="4">ATCC 43570 / DSM 1825 / OCM 12 / VKM B-1830 / TM-1</strain>
    </source>
</reference>
<dbReference type="OrthoDB" id="57189at2157"/>
<dbReference type="GO" id="GO:0016491">
    <property type="term" value="F:oxidoreductase activity"/>
    <property type="evidence" value="ECO:0007669"/>
    <property type="project" value="UniProtKB-KW"/>
</dbReference>
<protein>
    <submittedName>
        <fullName evidence="3">Formate dehydrogenase chain D</fullName>
        <ecNumber evidence="3">1.2.1.2</ecNumber>
    </submittedName>
</protein>